<comment type="pathway">
    <text evidence="1">Lipid metabolism.</text>
</comment>
<keyword evidence="3 6" id="KW-0012">Acyltransferase</keyword>
<organism evidence="6 7">
    <name type="scientific">Undibacterium hunanense</name>
    <dbReference type="NCBI Taxonomy" id="2762292"/>
    <lineage>
        <taxon>Bacteria</taxon>
        <taxon>Pseudomonadati</taxon>
        <taxon>Pseudomonadota</taxon>
        <taxon>Betaproteobacteria</taxon>
        <taxon>Burkholderiales</taxon>
        <taxon>Oxalobacteraceae</taxon>
        <taxon>Undibacterium</taxon>
    </lineage>
</organism>
<evidence type="ECO:0000256" key="2">
    <source>
        <dbReference type="ARBA" id="ARBA00022679"/>
    </source>
</evidence>
<evidence type="ECO:0000256" key="1">
    <source>
        <dbReference type="ARBA" id="ARBA00005189"/>
    </source>
</evidence>
<keyword evidence="7" id="KW-1185">Reference proteome</keyword>
<evidence type="ECO:0000313" key="7">
    <source>
        <dbReference type="Proteomes" id="UP000650424"/>
    </source>
</evidence>
<feature type="region of interest" description="Disordered" evidence="4">
    <location>
        <begin position="191"/>
        <end position="210"/>
    </location>
</feature>
<evidence type="ECO:0000256" key="4">
    <source>
        <dbReference type="SAM" id="MobiDB-lite"/>
    </source>
</evidence>
<evidence type="ECO:0000256" key="3">
    <source>
        <dbReference type="ARBA" id="ARBA00023315"/>
    </source>
</evidence>
<dbReference type="CDD" id="cd07988">
    <property type="entry name" value="LPLAT_ABO13168-like"/>
    <property type="match status" value="1"/>
</dbReference>
<dbReference type="SMART" id="SM00563">
    <property type="entry name" value="PlsC"/>
    <property type="match status" value="1"/>
</dbReference>
<protein>
    <submittedName>
        <fullName evidence="6">Lysophospholipid acyltransferase family protein</fullName>
    </submittedName>
</protein>
<dbReference type="PANTHER" id="PTHR10434:SF9">
    <property type="entry name" value="PHOSPHOLIPID_GLYCEROL ACYLTRANSFERASE DOMAIN-CONTAINING PROTEIN"/>
    <property type="match status" value="1"/>
</dbReference>
<dbReference type="RefSeq" id="WP_186947969.1">
    <property type="nucleotide sequence ID" value="NZ_JACOGF010000007.1"/>
</dbReference>
<comment type="caution">
    <text evidence="6">The sequence shown here is derived from an EMBL/GenBank/DDBJ whole genome shotgun (WGS) entry which is preliminary data.</text>
</comment>
<dbReference type="Proteomes" id="UP000650424">
    <property type="component" value="Unassembled WGS sequence"/>
</dbReference>
<evidence type="ECO:0000259" key="5">
    <source>
        <dbReference type="SMART" id="SM00563"/>
    </source>
</evidence>
<keyword evidence="2" id="KW-0808">Transferase</keyword>
<gene>
    <name evidence="6" type="ORF">H8L32_14475</name>
</gene>
<accession>A0ABR6ZS42</accession>
<dbReference type="InterPro" id="IPR002123">
    <property type="entry name" value="Plipid/glycerol_acylTrfase"/>
</dbReference>
<proteinExistence type="predicted"/>
<dbReference type="Pfam" id="PF01553">
    <property type="entry name" value="Acyltransferase"/>
    <property type="match status" value="1"/>
</dbReference>
<reference evidence="6 7" key="1">
    <citation type="submission" date="2020-08" db="EMBL/GenBank/DDBJ databases">
        <title>Novel species isolated from subtropical streams in China.</title>
        <authorList>
            <person name="Lu H."/>
        </authorList>
    </citation>
    <scope>NUCLEOTIDE SEQUENCE [LARGE SCALE GENOMIC DNA]</scope>
    <source>
        <strain evidence="6 7">CY18W</strain>
    </source>
</reference>
<dbReference type="SUPFAM" id="SSF69593">
    <property type="entry name" value="Glycerol-3-phosphate (1)-acyltransferase"/>
    <property type="match status" value="1"/>
</dbReference>
<dbReference type="PANTHER" id="PTHR10434">
    <property type="entry name" value="1-ACYL-SN-GLYCEROL-3-PHOSPHATE ACYLTRANSFERASE"/>
    <property type="match status" value="1"/>
</dbReference>
<name>A0ABR6ZS42_9BURK</name>
<evidence type="ECO:0000313" key="6">
    <source>
        <dbReference type="EMBL" id="MBC3918696.1"/>
    </source>
</evidence>
<dbReference type="EMBL" id="JACOGF010000007">
    <property type="protein sequence ID" value="MBC3918696.1"/>
    <property type="molecule type" value="Genomic_DNA"/>
</dbReference>
<feature type="compositionally biased region" description="Polar residues" evidence="4">
    <location>
        <begin position="191"/>
        <end position="201"/>
    </location>
</feature>
<sequence>MHLTIFETPIINAIMRYLSLMGLRLAGWRVEGIVPAEQKYVLIAAPHTSNWDFPVTLAVCFALRLRVYWMGKSSLFPPVIGGIMRWLGGIAVDRSKSGNLVQGTVDAFNENPRLTVIVPPEGTRGKVTHWKTGFYYIALGAGVPIALGYLDFKRKAGGIGKMFVPTGDIAADMAEIQQFYCGISGKNPQQFDSQTIQTGNKDQNRDQNRN</sequence>
<feature type="domain" description="Phospholipid/glycerol acyltransferase" evidence="5">
    <location>
        <begin position="41"/>
        <end position="150"/>
    </location>
</feature>
<dbReference type="GO" id="GO:0016746">
    <property type="term" value="F:acyltransferase activity"/>
    <property type="evidence" value="ECO:0007669"/>
    <property type="project" value="UniProtKB-KW"/>
</dbReference>